<dbReference type="PANTHER" id="PTHR37391:SF11">
    <property type="entry name" value="TETRATRICOPEPTIDE-LIKE HELICAL DOMAIN-CONTAINING PROTEIN"/>
    <property type="match status" value="1"/>
</dbReference>
<dbReference type="EMBL" id="PKPP01008087">
    <property type="protein sequence ID" value="PWA51626.1"/>
    <property type="molecule type" value="Genomic_DNA"/>
</dbReference>
<organism evidence="1 2">
    <name type="scientific">Artemisia annua</name>
    <name type="common">Sweet wormwood</name>
    <dbReference type="NCBI Taxonomy" id="35608"/>
    <lineage>
        <taxon>Eukaryota</taxon>
        <taxon>Viridiplantae</taxon>
        <taxon>Streptophyta</taxon>
        <taxon>Embryophyta</taxon>
        <taxon>Tracheophyta</taxon>
        <taxon>Spermatophyta</taxon>
        <taxon>Magnoliopsida</taxon>
        <taxon>eudicotyledons</taxon>
        <taxon>Gunneridae</taxon>
        <taxon>Pentapetalae</taxon>
        <taxon>asterids</taxon>
        <taxon>campanulids</taxon>
        <taxon>Asterales</taxon>
        <taxon>Asteraceae</taxon>
        <taxon>Asteroideae</taxon>
        <taxon>Anthemideae</taxon>
        <taxon>Artemisiinae</taxon>
        <taxon>Artemisia</taxon>
    </lineage>
</organism>
<protein>
    <submittedName>
        <fullName evidence="1">Uncharacterized protein</fullName>
    </submittedName>
</protein>
<dbReference type="Gene3D" id="1.25.40.10">
    <property type="entry name" value="Tetratricopeptide repeat domain"/>
    <property type="match status" value="1"/>
</dbReference>
<sequence length="84" mass="9594">MILNPRDQIQARNSYWEAVSDDGSKKEKGEELLLKCIEKNPFVGEPHVLLSQFYLSRRRFEEAEREAEKGLSVLLECGSSHGAE</sequence>
<evidence type="ECO:0000313" key="1">
    <source>
        <dbReference type="EMBL" id="PWA51626.1"/>
    </source>
</evidence>
<accession>A0A2U1LRK5</accession>
<dbReference type="Proteomes" id="UP000245207">
    <property type="component" value="Unassembled WGS sequence"/>
</dbReference>
<dbReference type="InterPro" id="IPR011990">
    <property type="entry name" value="TPR-like_helical_dom_sf"/>
</dbReference>
<evidence type="ECO:0000313" key="2">
    <source>
        <dbReference type="Proteomes" id="UP000245207"/>
    </source>
</evidence>
<dbReference type="AlphaFoldDB" id="A0A2U1LRK5"/>
<gene>
    <name evidence="1" type="ORF">CTI12_AA463040</name>
</gene>
<proteinExistence type="predicted"/>
<reference evidence="1 2" key="1">
    <citation type="journal article" date="2018" name="Mol. Plant">
        <title>The genome of Artemisia annua provides insight into the evolution of Asteraceae family and artemisinin biosynthesis.</title>
        <authorList>
            <person name="Shen Q."/>
            <person name="Zhang L."/>
            <person name="Liao Z."/>
            <person name="Wang S."/>
            <person name="Yan T."/>
            <person name="Shi P."/>
            <person name="Liu M."/>
            <person name="Fu X."/>
            <person name="Pan Q."/>
            <person name="Wang Y."/>
            <person name="Lv Z."/>
            <person name="Lu X."/>
            <person name="Zhang F."/>
            <person name="Jiang W."/>
            <person name="Ma Y."/>
            <person name="Chen M."/>
            <person name="Hao X."/>
            <person name="Li L."/>
            <person name="Tang Y."/>
            <person name="Lv G."/>
            <person name="Zhou Y."/>
            <person name="Sun X."/>
            <person name="Brodelius P.E."/>
            <person name="Rose J.K.C."/>
            <person name="Tang K."/>
        </authorList>
    </citation>
    <scope>NUCLEOTIDE SEQUENCE [LARGE SCALE GENOMIC DNA]</scope>
    <source>
        <strain evidence="2">cv. Huhao1</strain>
        <tissue evidence="1">Leaf</tissue>
    </source>
</reference>
<comment type="caution">
    <text evidence="1">The sequence shown here is derived from an EMBL/GenBank/DDBJ whole genome shotgun (WGS) entry which is preliminary data.</text>
</comment>
<keyword evidence="2" id="KW-1185">Reference proteome</keyword>
<dbReference type="PANTHER" id="PTHR37391">
    <property type="entry name" value="E3 UBIQUITIN-PROTEIN LIGASE"/>
    <property type="match status" value="1"/>
</dbReference>
<name>A0A2U1LRK5_ARTAN</name>